<evidence type="ECO:0000313" key="1">
    <source>
        <dbReference type="EMBL" id="KAF2785400.1"/>
    </source>
</evidence>
<gene>
    <name evidence="1" type="ORF">K505DRAFT_262340</name>
</gene>
<sequence length="57" mass="5897">TLAANAIIADLAKLANVILITLYVVSKACAYSISTARCVLYNKAGKAPKLASLVGFV</sequence>
<protein>
    <submittedName>
        <fullName evidence="1">Uncharacterized protein</fullName>
    </submittedName>
</protein>
<proteinExistence type="predicted"/>
<name>A0A6A6WMX6_9PLEO</name>
<dbReference type="AlphaFoldDB" id="A0A6A6WMX6"/>
<feature type="non-terminal residue" evidence="1">
    <location>
        <position position="1"/>
    </location>
</feature>
<accession>A0A6A6WMX6</accession>
<dbReference type="Proteomes" id="UP000799757">
    <property type="component" value="Unassembled WGS sequence"/>
</dbReference>
<reference evidence="1" key="1">
    <citation type="journal article" date="2020" name="Stud. Mycol.">
        <title>101 Dothideomycetes genomes: a test case for predicting lifestyles and emergence of pathogens.</title>
        <authorList>
            <person name="Haridas S."/>
            <person name="Albert R."/>
            <person name="Binder M."/>
            <person name="Bloem J."/>
            <person name="Labutti K."/>
            <person name="Salamov A."/>
            <person name="Andreopoulos B."/>
            <person name="Baker S."/>
            <person name="Barry K."/>
            <person name="Bills G."/>
            <person name="Bluhm B."/>
            <person name="Cannon C."/>
            <person name="Castanera R."/>
            <person name="Culley D."/>
            <person name="Daum C."/>
            <person name="Ezra D."/>
            <person name="Gonzalez J."/>
            <person name="Henrissat B."/>
            <person name="Kuo A."/>
            <person name="Liang C."/>
            <person name="Lipzen A."/>
            <person name="Lutzoni F."/>
            <person name="Magnuson J."/>
            <person name="Mondo S."/>
            <person name="Nolan M."/>
            <person name="Ohm R."/>
            <person name="Pangilinan J."/>
            <person name="Park H.-J."/>
            <person name="Ramirez L."/>
            <person name="Alfaro M."/>
            <person name="Sun H."/>
            <person name="Tritt A."/>
            <person name="Yoshinaga Y."/>
            <person name="Zwiers L.-H."/>
            <person name="Turgeon B."/>
            <person name="Goodwin S."/>
            <person name="Spatafora J."/>
            <person name="Crous P."/>
            <person name="Grigoriev I."/>
        </authorList>
    </citation>
    <scope>NUCLEOTIDE SEQUENCE</scope>
    <source>
        <strain evidence="1">CBS 109.77</strain>
    </source>
</reference>
<dbReference type="EMBL" id="MU003476">
    <property type="protein sequence ID" value="KAF2785400.1"/>
    <property type="molecule type" value="Genomic_DNA"/>
</dbReference>
<dbReference type="OrthoDB" id="10454852at2759"/>
<organism evidence="1 2">
    <name type="scientific">Melanomma pulvis-pyrius CBS 109.77</name>
    <dbReference type="NCBI Taxonomy" id="1314802"/>
    <lineage>
        <taxon>Eukaryota</taxon>
        <taxon>Fungi</taxon>
        <taxon>Dikarya</taxon>
        <taxon>Ascomycota</taxon>
        <taxon>Pezizomycotina</taxon>
        <taxon>Dothideomycetes</taxon>
        <taxon>Pleosporomycetidae</taxon>
        <taxon>Pleosporales</taxon>
        <taxon>Melanommataceae</taxon>
        <taxon>Melanomma</taxon>
    </lineage>
</organism>
<keyword evidence="2" id="KW-1185">Reference proteome</keyword>
<evidence type="ECO:0000313" key="2">
    <source>
        <dbReference type="Proteomes" id="UP000799757"/>
    </source>
</evidence>